<evidence type="ECO:0000313" key="2">
    <source>
        <dbReference type="Proteomes" id="UP000886819"/>
    </source>
</evidence>
<dbReference type="Gene3D" id="3.60.15.10">
    <property type="entry name" value="Ribonuclease Z/Hydroxyacylglutathione hydrolase-like"/>
    <property type="match status" value="1"/>
</dbReference>
<gene>
    <name evidence="1" type="ORF">IAA66_03675</name>
</gene>
<dbReference type="InterPro" id="IPR036866">
    <property type="entry name" value="RibonucZ/Hydroxyglut_hydro"/>
</dbReference>
<reference evidence="1" key="2">
    <citation type="journal article" date="2021" name="PeerJ">
        <title>Extensive microbial diversity within the chicken gut microbiome revealed by metagenomics and culture.</title>
        <authorList>
            <person name="Gilroy R."/>
            <person name="Ravi A."/>
            <person name="Getino M."/>
            <person name="Pursley I."/>
            <person name="Horton D.L."/>
            <person name="Alikhan N.F."/>
            <person name="Baker D."/>
            <person name="Gharbi K."/>
            <person name="Hall N."/>
            <person name="Watson M."/>
            <person name="Adriaenssens E.M."/>
            <person name="Foster-Nyarko E."/>
            <person name="Jarju S."/>
            <person name="Secka A."/>
            <person name="Antonio M."/>
            <person name="Oren A."/>
            <person name="Chaudhuri R.R."/>
            <person name="La Ragione R."/>
            <person name="Hildebrand F."/>
            <person name="Pallen M.J."/>
        </authorList>
    </citation>
    <scope>NUCLEOTIDE SEQUENCE</scope>
    <source>
        <strain evidence="1">ChiHile30-977</strain>
    </source>
</reference>
<proteinExistence type="predicted"/>
<comment type="caution">
    <text evidence="1">The sequence shown here is derived from an EMBL/GenBank/DDBJ whole genome shotgun (WGS) entry which is preliminary data.</text>
</comment>
<name>A0A9D0YWH7_9FIRM</name>
<dbReference type="AlphaFoldDB" id="A0A9D0YWH7"/>
<dbReference type="Proteomes" id="UP000886819">
    <property type="component" value="Unassembled WGS sequence"/>
</dbReference>
<dbReference type="Pfam" id="PF13483">
    <property type="entry name" value="Lactamase_B_3"/>
    <property type="match status" value="1"/>
</dbReference>
<dbReference type="SUPFAM" id="SSF56281">
    <property type="entry name" value="Metallo-hydrolase/oxidoreductase"/>
    <property type="match status" value="1"/>
</dbReference>
<accession>A0A9D0YWH7</accession>
<sequence>MKLTWLGHSCFRVEYDDYAIVLDPYAPGSVPGLAPLDVEADEVLCSHEHGDHGYRAAVRLRPARRPSPFSVTRVASAHDDRGGSLRGPNTVHVLEAGGVRAAHLGDLGCLLNEAQARAIGPLDALMLPVGGHYTIDARQARAVADLLAPRTVLPMHYRTEAFGFDVLAPLEECLPHFDNVLRLDENSLSLVPGMPRQTVVLAYRP</sequence>
<dbReference type="EMBL" id="DVFI01000053">
    <property type="protein sequence ID" value="HIQ62671.1"/>
    <property type="molecule type" value="Genomic_DNA"/>
</dbReference>
<dbReference type="PANTHER" id="PTHR42967:SF1">
    <property type="entry name" value="MBL FOLD METALLO-HYDROLASE"/>
    <property type="match status" value="1"/>
</dbReference>
<reference evidence="1" key="1">
    <citation type="submission" date="2020-10" db="EMBL/GenBank/DDBJ databases">
        <authorList>
            <person name="Gilroy R."/>
        </authorList>
    </citation>
    <scope>NUCLEOTIDE SEQUENCE</scope>
    <source>
        <strain evidence="1">ChiHile30-977</strain>
    </source>
</reference>
<protein>
    <submittedName>
        <fullName evidence="1">MBL fold metallo-hydrolase</fullName>
    </submittedName>
</protein>
<dbReference type="PANTHER" id="PTHR42967">
    <property type="entry name" value="METAL DEPENDENT HYDROLASE"/>
    <property type="match status" value="1"/>
</dbReference>
<organism evidence="1 2">
    <name type="scientific">Candidatus Avichristensenella intestinipullorum</name>
    <dbReference type="NCBI Taxonomy" id="2840693"/>
    <lineage>
        <taxon>Bacteria</taxon>
        <taxon>Bacillati</taxon>
        <taxon>Bacillota</taxon>
        <taxon>Clostridia</taxon>
        <taxon>Candidatus Avichristensenella</taxon>
    </lineage>
</organism>
<evidence type="ECO:0000313" key="1">
    <source>
        <dbReference type="EMBL" id="HIQ62671.1"/>
    </source>
</evidence>